<proteinExistence type="predicted"/>
<reference evidence="1" key="1">
    <citation type="submission" date="2019-05" db="EMBL/GenBank/DDBJ databases">
        <title>Metatranscriptomic reconstruction reveals RNA viruses with the potential to shape carbon cycling in soil.</title>
        <authorList>
            <person name="Starr E.P."/>
            <person name="Nuccio E."/>
            <person name="Pett-Ridge J."/>
            <person name="Banfield J.F."/>
            <person name="Firestone M.K."/>
        </authorList>
    </citation>
    <scope>NUCLEOTIDE SEQUENCE</scope>
    <source>
        <strain evidence="1">H3_Bulk_42_scaffold_356</strain>
    </source>
</reference>
<organism evidence="1">
    <name type="scientific">Leviviridae sp</name>
    <dbReference type="NCBI Taxonomy" id="2027243"/>
    <lineage>
        <taxon>Viruses</taxon>
        <taxon>Riboviria</taxon>
        <taxon>Orthornavirae</taxon>
        <taxon>Lenarviricota</taxon>
        <taxon>Leviviricetes</taxon>
        <taxon>Norzivirales</taxon>
        <taxon>Fiersviridae</taxon>
    </lineage>
</organism>
<name>A0A514D064_9VIRU</name>
<dbReference type="EMBL" id="MN033091">
    <property type="protein sequence ID" value="QDH87001.1"/>
    <property type="molecule type" value="Genomic_RNA"/>
</dbReference>
<gene>
    <name evidence="1" type="ORF">H3Bulk42356_000001</name>
</gene>
<sequence>MYTVQPLDDAFLTAIDFIDCYHYGDVHKCYELLERADQRIRFSPDDSGVLFMVVYHNDGEDAFWKSVAELVTAHVVAYPMRMCC</sequence>
<evidence type="ECO:0000313" key="1">
    <source>
        <dbReference type="EMBL" id="QDH87001.1"/>
    </source>
</evidence>
<protein>
    <submittedName>
        <fullName evidence="1">Uncharacterized protein</fullName>
    </submittedName>
</protein>
<accession>A0A514D064</accession>